<organism evidence="1 2">
    <name type="scientific">Araneus ventricosus</name>
    <name type="common">Orbweaver spider</name>
    <name type="synonym">Epeira ventricosa</name>
    <dbReference type="NCBI Taxonomy" id="182803"/>
    <lineage>
        <taxon>Eukaryota</taxon>
        <taxon>Metazoa</taxon>
        <taxon>Ecdysozoa</taxon>
        <taxon>Arthropoda</taxon>
        <taxon>Chelicerata</taxon>
        <taxon>Arachnida</taxon>
        <taxon>Araneae</taxon>
        <taxon>Araneomorphae</taxon>
        <taxon>Entelegynae</taxon>
        <taxon>Araneoidea</taxon>
        <taxon>Araneidae</taxon>
        <taxon>Araneus</taxon>
    </lineage>
</organism>
<comment type="caution">
    <text evidence="1">The sequence shown here is derived from an EMBL/GenBank/DDBJ whole genome shotgun (WGS) entry which is preliminary data.</text>
</comment>
<gene>
    <name evidence="1" type="ORF">AVEN_144215_1</name>
</gene>
<dbReference type="EMBL" id="BGPR01002145">
    <property type="protein sequence ID" value="GBM68509.1"/>
    <property type="molecule type" value="Genomic_DNA"/>
</dbReference>
<proteinExistence type="predicted"/>
<evidence type="ECO:0000313" key="2">
    <source>
        <dbReference type="Proteomes" id="UP000499080"/>
    </source>
</evidence>
<dbReference type="Proteomes" id="UP000499080">
    <property type="component" value="Unassembled WGS sequence"/>
</dbReference>
<dbReference type="AlphaFoldDB" id="A0A4Y2HU22"/>
<sequence>MFPTKCNYAFFEPSYKDVDVDCKSPFATAALLPNLSIVALEAKVYPRKTHTPMERDQRNKSVVKVPECDILTVNMTPGSTCHPVPYRNVTPTSHYFPDSCILAASVIFLDISLS</sequence>
<reference evidence="1 2" key="1">
    <citation type="journal article" date="2019" name="Sci. Rep.">
        <title>Orb-weaving spider Araneus ventricosus genome elucidates the spidroin gene catalogue.</title>
        <authorList>
            <person name="Kono N."/>
            <person name="Nakamura H."/>
            <person name="Ohtoshi R."/>
            <person name="Moran D.A.P."/>
            <person name="Shinohara A."/>
            <person name="Yoshida Y."/>
            <person name="Fujiwara M."/>
            <person name="Mori M."/>
            <person name="Tomita M."/>
            <person name="Arakawa K."/>
        </authorList>
    </citation>
    <scope>NUCLEOTIDE SEQUENCE [LARGE SCALE GENOMIC DNA]</scope>
</reference>
<protein>
    <submittedName>
        <fullName evidence="1">Uncharacterized protein</fullName>
    </submittedName>
</protein>
<accession>A0A4Y2HU22</accession>
<keyword evidence="2" id="KW-1185">Reference proteome</keyword>
<name>A0A4Y2HU22_ARAVE</name>
<evidence type="ECO:0000313" key="1">
    <source>
        <dbReference type="EMBL" id="GBM68509.1"/>
    </source>
</evidence>